<evidence type="ECO:0000313" key="3">
    <source>
        <dbReference type="Proteomes" id="UP000004550"/>
    </source>
</evidence>
<feature type="domain" description="Glucosamine/galactosamine-6-phosphate isomerase" evidence="1">
    <location>
        <begin position="15"/>
        <end position="204"/>
    </location>
</feature>
<dbReference type="Gene3D" id="3.40.50.1360">
    <property type="match status" value="1"/>
</dbReference>
<protein>
    <submittedName>
        <fullName evidence="2">6-phosphogluconolactonase</fullName>
    </submittedName>
</protein>
<dbReference type="AlphaFoldDB" id="A0A1L5BT60"/>
<dbReference type="PANTHER" id="PTHR11054:SF0">
    <property type="entry name" value="6-PHOSPHOGLUCONOLACTONASE"/>
    <property type="match status" value="1"/>
</dbReference>
<sequence>MTECLIEIVNHASPAAAARIVAEEAATWIAMCAMEGASTVVLPGGRSQIAMLADLASYHLPWNRITITTTDERQVPADHPLSNIGSLQRIFEGRCGSAANFVALDRAGAASTIRFPFDLVILGMGADGHIASLFPGSTLDGDDPRQLIETMPDPVPINAPVPRLSWNLTALTQTNRTLLVCAGKAKRAALERALTSSEPSPLGAFLRRARGMVTVHWAEDQIA</sequence>
<dbReference type="SUPFAM" id="SSF100950">
    <property type="entry name" value="NagB/RpiA/CoA transferase-like"/>
    <property type="match status" value="1"/>
</dbReference>
<dbReference type="InterPro" id="IPR039104">
    <property type="entry name" value="6PGL"/>
</dbReference>
<dbReference type="Proteomes" id="UP000004550">
    <property type="component" value="Chromosome"/>
</dbReference>
<evidence type="ECO:0000259" key="1">
    <source>
        <dbReference type="Pfam" id="PF01182"/>
    </source>
</evidence>
<dbReference type="KEGG" id="sinb:SIDU_16595"/>
<dbReference type="InterPro" id="IPR006148">
    <property type="entry name" value="Glc/Gal-6P_isomerase"/>
</dbReference>
<dbReference type="EMBL" id="CP013070">
    <property type="protein sequence ID" value="APL95997.1"/>
    <property type="molecule type" value="Genomic_DNA"/>
</dbReference>
<proteinExistence type="predicted"/>
<reference evidence="2 3" key="1">
    <citation type="journal article" date="2012" name="J. Bacteriol.">
        <title>Genome sequence of Sphingobium indicum B90A, a hexachlorocyclohexane-degrading bacterium.</title>
        <authorList>
            <person name="Anand S."/>
            <person name="Sangwan N."/>
            <person name="Lata P."/>
            <person name="Kaur J."/>
            <person name="Dua A."/>
            <person name="Singh A.K."/>
            <person name="Verma M."/>
            <person name="Kaur J."/>
            <person name="Khurana J.P."/>
            <person name="Khurana P."/>
            <person name="Mathur S."/>
            <person name="Lal R."/>
        </authorList>
    </citation>
    <scope>NUCLEOTIDE SEQUENCE [LARGE SCALE GENOMIC DNA]</scope>
    <source>
        <strain evidence="3">DSM 16412 / CCM 7286 / MTCC 6364 / B90A</strain>
    </source>
</reference>
<accession>A0A1L5BT60</accession>
<dbReference type="InterPro" id="IPR037171">
    <property type="entry name" value="NagB/RpiA_transferase-like"/>
</dbReference>
<dbReference type="Pfam" id="PF01182">
    <property type="entry name" value="Glucosamine_iso"/>
    <property type="match status" value="1"/>
</dbReference>
<organism evidence="2 3">
    <name type="scientific">Sphingobium indicum (strain DSM 16412 / CCM 7286 / MTCC 6364 / B90A)</name>
    <dbReference type="NCBI Taxonomy" id="861109"/>
    <lineage>
        <taxon>Bacteria</taxon>
        <taxon>Pseudomonadati</taxon>
        <taxon>Pseudomonadota</taxon>
        <taxon>Alphaproteobacteria</taxon>
        <taxon>Sphingomonadales</taxon>
        <taxon>Sphingomonadaceae</taxon>
        <taxon>Sphingobium</taxon>
    </lineage>
</organism>
<gene>
    <name evidence="2" type="ORF">SIDU_16595</name>
</gene>
<dbReference type="RefSeq" id="WP_007682996.1">
    <property type="nucleotide sequence ID" value="NZ_CP013070.1"/>
</dbReference>
<dbReference type="GO" id="GO:0005975">
    <property type="term" value="P:carbohydrate metabolic process"/>
    <property type="evidence" value="ECO:0007669"/>
    <property type="project" value="InterPro"/>
</dbReference>
<name>A0A1L5BT60_SPHIB</name>
<evidence type="ECO:0000313" key="2">
    <source>
        <dbReference type="EMBL" id="APL95997.1"/>
    </source>
</evidence>
<dbReference type="PANTHER" id="PTHR11054">
    <property type="entry name" value="6-PHOSPHOGLUCONOLACTONASE"/>
    <property type="match status" value="1"/>
</dbReference>